<proteinExistence type="predicted"/>
<feature type="compositionally biased region" description="Basic and acidic residues" evidence="1">
    <location>
        <begin position="12"/>
        <end position="41"/>
    </location>
</feature>
<dbReference type="InterPro" id="IPR003029">
    <property type="entry name" value="S1_domain"/>
</dbReference>
<evidence type="ECO:0000313" key="3">
    <source>
        <dbReference type="EMBL" id="CAI9546187.1"/>
    </source>
</evidence>
<evidence type="ECO:0000313" key="4">
    <source>
        <dbReference type="Proteomes" id="UP001162483"/>
    </source>
</evidence>
<feature type="region of interest" description="Disordered" evidence="1">
    <location>
        <begin position="1"/>
        <end position="61"/>
    </location>
</feature>
<dbReference type="Proteomes" id="UP001162483">
    <property type="component" value="Unassembled WGS sequence"/>
</dbReference>
<dbReference type="PANTHER" id="PTHR23270:SF10">
    <property type="entry name" value="PROTEIN RRP5 HOMOLOG"/>
    <property type="match status" value="1"/>
</dbReference>
<organism evidence="3 4">
    <name type="scientific">Staurois parvus</name>
    <dbReference type="NCBI Taxonomy" id="386267"/>
    <lineage>
        <taxon>Eukaryota</taxon>
        <taxon>Metazoa</taxon>
        <taxon>Chordata</taxon>
        <taxon>Craniata</taxon>
        <taxon>Vertebrata</taxon>
        <taxon>Euteleostomi</taxon>
        <taxon>Amphibia</taxon>
        <taxon>Batrachia</taxon>
        <taxon>Anura</taxon>
        <taxon>Neobatrachia</taxon>
        <taxon>Ranoidea</taxon>
        <taxon>Ranidae</taxon>
        <taxon>Staurois</taxon>
    </lineage>
</organism>
<dbReference type="InterPro" id="IPR045209">
    <property type="entry name" value="Rrp5"/>
</dbReference>
<dbReference type="EMBL" id="CATNWA010003754">
    <property type="protein sequence ID" value="CAI9546187.1"/>
    <property type="molecule type" value="Genomic_DNA"/>
</dbReference>
<feature type="compositionally biased region" description="Basic and acidic residues" evidence="1">
    <location>
        <begin position="49"/>
        <end position="61"/>
    </location>
</feature>
<dbReference type="Gene3D" id="2.40.50.140">
    <property type="entry name" value="Nucleic acid-binding proteins"/>
    <property type="match status" value="1"/>
</dbReference>
<sequence length="132" mass="15136">MEECFPRGGTLKKSEETATKKRPREDDNLFSTYHEEAEEKAIRKKKKKELNETSKAAQHDRGSFAKVKAVELLSYKDLSVGMLFLGCIKEVKDFELVISLPYNLVGFVQATNISEAYTKMLNEQVEKEELLE</sequence>
<dbReference type="InterPro" id="IPR012340">
    <property type="entry name" value="NA-bd_OB-fold"/>
</dbReference>
<feature type="non-terminal residue" evidence="3">
    <location>
        <position position="132"/>
    </location>
</feature>
<evidence type="ECO:0000256" key="1">
    <source>
        <dbReference type="SAM" id="MobiDB-lite"/>
    </source>
</evidence>
<name>A0ABN9BF19_9NEOB</name>
<dbReference type="PANTHER" id="PTHR23270">
    <property type="entry name" value="PROGRAMMED CELL DEATH PROTEIN 11 PRE-RRNA PROCESSING PROTEIN RRP5"/>
    <property type="match status" value="1"/>
</dbReference>
<keyword evidence="4" id="KW-1185">Reference proteome</keyword>
<comment type="caution">
    <text evidence="3">The sequence shown here is derived from an EMBL/GenBank/DDBJ whole genome shotgun (WGS) entry which is preliminary data.</text>
</comment>
<protein>
    <recommendedName>
        <fullName evidence="2">S1 motif domain-containing protein</fullName>
    </recommendedName>
</protein>
<reference evidence="3" key="1">
    <citation type="submission" date="2023-05" db="EMBL/GenBank/DDBJ databases">
        <authorList>
            <person name="Stuckert A."/>
        </authorList>
    </citation>
    <scope>NUCLEOTIDE SEQUENCE</scope>
</reference>
<feature type="domain" description="S1 motif" evidence="2">
    <location>
        <begin position="81"/>
        <end position="132"/>
    </location>
</feature>
<gene>
    <name evidence="3" type="ORF">SPARVUS_LOCUS2795475</name>
</gene>
<evidence type="ECO:0000259" key="2">
    <source>
        <dbReference type="PROSITE" id="PS50126"/>
    </source>
</evidence>
<accession>A0ABN9BF19</accession>
<dbReference type="SUPFAM" id="SSF50249">
    <property type="entry name" value="Nucleic acid-binding proteins"/>
    <property type="match status" value="1"/>
</dbReference>
<dbReference type="PROSITE" id="PS50126">
    <property type="entry name" value="S1"/>
    <property type="match status" value="1"/>
</dbReference>